<evidence type="ECO:0000313" key="2">
    <source>
        <dbReference type="Proteomes" id="UP000807306"/>
    </source>
</evidence>
<keyword evidence="2" id="KW-1185">Reference proteome</keyword>
<feature type="non-terminal residue" evidence="1">
    <location>
        <position position="1"/>
    </location>
</feature>
<dbReference type="AlphaFoldDB" id="A0A9P6E4V3"/>
<sequence length="74" mass="8247">EELSAQTSCWLFIGTQHASANAGAMHYASPRIRRDGGVETDTLATNFLQLIKRILESKRADTMELQRNLSKVQA</sequence>
<proteinExistence type="predicted"/>
<feature type="non-terminal residue" evidence="1">
    <location>
        <position position="74"/>
    </location>
</feature>
<dbReference type="Proteomes" id="UP000807306">
    <property type="component" value="Unassembled WGS sequence"/>
</dbReference>
<dbReference type="EMBL" id="MU157942">
    <property type="protein sequence ID" value="KAF9522520.1"/>
    <property type="molecule type" value="Genomic_DNA"/>
</dbReference>
<gene>
    <name evidence="1" type="ORF">CPB83DRAFT_743624</name>
</gene>
<accession>A0A9P6E4V3</accession>
<protein>
    <submittedName>
        <fullName evidence="1">Uncharacterized protein</fullName>
    </submittedName>
</protein>
<dbReference type="OrthoDB" id="3060861at2759"/>
<name>A0A9P6E4V3_9AGAR</name>
<comment type="caution">
    <text evidence="1">The sequence shown here is derived from an EMBL/GenBank/DDBJ whole genome shotgun (WGS) entry which is preliminary data.</text>
</comment>
<evidence type="ECO:0000313" key="1">
    <source>
        <dbReference type="EMBL" id="KAF9522520.1"/>
    </source>
</evidence>
<organism evidence="1 2">
    <name type="scientific">Crepidotus variabilis</name>
    <dbReference type="NCBI Taxonomy" id="179855"/>
    <lineage>
        <taxon>Eukaryota</taxon>
        <taxon>Fungi</taxon>
        <taxon>Dikarya</taxon>
        <taxon>Basidiomycota</taxon>
        <taxon>Agaricomycotina</taxon>
        <taxon>Agaricomycetes</taxon>
        <taxon>Agaricomycetidae</taxon>
        <taxon>Agaricales</taxon>
        <taxon>Agaricineae</taxon>
        <taxon>Crepidotaceae</taxon>
        <taxon>Crepidotus</taxon>
    </lineage>
</organism>
<reference evidence="1" key="1">
    <citation type="submission" date="2020-11" db="EMBL/GenBank/DDBJ databases">
        <authorList>
            <consortium name="DOE Joint Genome Institute"/>
            <person name="Ahrendt S."/>
            <person name="Riley R."/>
            <person name="Andreopoulos W."/>
            <person name="Labutti K."/>
            <person name="Pangilinan J."/>
            <person name="Ruiz-Duenas F.J."/>
            <person name="Barrasa J.M."/>
            <person name="Sanchez-Garcia M."/>
            <person name="Camarero S."/>
            <person name="Miyauchi S."/>
            <person name="Serrano A."/>
            <person name="Linde D."/>
            <person name="Babiker R."/>
            <person name="Drula E."/>
            <person name="Ayuso-Fernandez I."/>
            <person name="Pacheco R."/>
            <person name="Padilla G."/>
            <person name="Ferreira P."/>
            <person name="Barriuso J."/>
            <person name="Kellner H."/>
            <person name="Castanera R."/>
            <person name="Alfaro M."/>
            <person name="Ramirez L."/>
            <person name="Pisabarro A.G."/>
            <person name="Kuo A."/>
            <person name="Tritt A."/>
            <person name="Lipzen A."/>
            <person name="He G."/>
            <person name="Yan M."/>
            <person name="Ng V."/>
            <person name="Cullen D."/>
            <person name="Martin F."/>
            <person name="Rosso M.-N."/>
            <person name="Henrissat B."/>
            <person name="Hibbett D."/>
            <person name="Martinez A.T."/>
            <person name="Grigoriev I.V."/>
        </authorList>
    </citation>
    <scope>NUCLEOTIDE SEQUENCE</scope>
    <source>
        <strain evidence="1">CBS 506.95</strain>
    </source>
</reference>